<protein>
    <recommendedName>
        <fullName evidence="3">F-box domain-containing protein</fullName>
    </recommendedName>
</protein>
<proteinExistence type="predicted"/>
<accession>A0A2J8A3I6</accession>
<name>A0A2J8A3I6_9CHLO</name>
<sequence>MSGSRSADESFREWSSLPADALAHVVNSAGVSQSDVAAVRLVCVHWRRTTNGHLKSLAPACASLEQASLIADRFPFLTNCDLTRCDTSGMSCLRRAA</sequence>
<organism evidence="1 2">
    <name type="scientific">Tetrabaena socialis</name>
    <dbReference type="NCBI Taxonomy" id="47790"/>
    <lineage>
        <taxon>Eukaryota</taxon>
        <taxon>Viridiplantae</taxon>
        <taxon>Chlorophyta</taxon>
        <taxon>core chlorophytes</taxon>
        <taxon>Chlorophyceae</taxon>
        <taxon>CS clade</taxon>
        <taxon>Chlamydomonadales</taxon>
        <taxon>Tetrabaenaceae</taxon>
        <taxon>Tetrabaena</taxon>
    </lineage>
</organism>
<gene>
    <name evidence="1" type="ORF">TSOC_006501</name>
</gene>
<reference evidence="1 2" key="1">
    <citation type="journal article" date="2017" name="Mol. Biol. Evol.">
        <title>The 4-celled Tetrabaena socialis nuclear genome reveals the essential components for genetic control of cell number at the origin of multicellularity in the volvocine lineage.</title>
        <authorList>
            <person name="Featherston J."/>
            <person name="Arakaki Y."/>
            <person name="Hanschen E.R."/>
            <person name="Ferris P.J."/>
            <person name="Michod R.E."/>
            <person name="Olson B.J.S.C."/>
            <person name="Nozaki H."/>
            <person name="Durand P.M."/>
        </authorList>
    </citation>
    <scope>NUCLEOTIDE SEQUENCE [LARGE SCALE GENOMIC DNA]</scope>
    <source>
        <strain evidence="1 2">NIES-571</strain>
    </source>
</reference>
<dbReference type="Gene3D" id="1.20.1280.50">
    <property type="match status" value="1"/>
</dbReference>
<dbReference type="AlphaFoldDB" id="A0A2J8A3I6"/>
<dbReference type="Proteomes" id="UP000236333">
    <property type="component" value="Unassembled WGS sequence"/>
</dbReference>
<evidence type="ECO:0000313" key="2">
    <source>
        <dbReference type="Proteomes" id="UP000236333"/>
    </source>
</evidence>
<dbReference type="EMBL" id="PGGS01000199">
    <property type="protein sequence ID" value="PNH07081.1"/>
    <property type="molecule type" value="Genomic_DNA"/>
</dbReference>
<keyword evidence="2" id="KW-1185">Reference proteome</keyword>
<comment type="caution">
    <text evidence="1">The sequence shown here is derived from an EMBL/GenBank/DDBJ whole genome shotgun (WGS) entry which is preliminary data.</text>
</comment>
<evidence type="ECO:0000313" key="1">
    <source>
        <dbReference type="EMBL" id="PNH07081.1"/>
    </source>
</evidence>
<evidence type="ECO:0008006" key="3">
    <source>
        <dbReference type="Google" id="ProtNLM"/>
    </source>
</evidence>
<dbReference type="OrthoDB" id="660555at2759"/>